<dbReference type="GO" id="GO:0005524">
    <property type="term" value="F:ATP binding"/>
    <property type="evidence" value="ECO:0007669"/>
    <property type="project" value="UniProtKB-UniRule"/>
</dbReference>
<name>A0A1G9RL98_9PROT</name>
<evidence type="ECO:0000256" key="4">
    <source>
        <dbReference type="ARBA" id="ARBA00022741"/>
    </source>
</evidence>
<keyword evidence="5 9" id="KW-0067">ATP-binding</keyword>
<comment type="subcellular location">
    <subcellularLocation>
        <location evidence="9">Cytoplasm</location>
    </subcellularLocation>
</comment>
<evidence type="ECO:0000256" key="7">
    <source>
        <dbReference type="ARBA" id="ARBA00023146"/>
    </source>
</evidence>
<evidence type="ECO:0000256" key="10">
    <source>
        <dbReference type="SAM" id="MobiDB-lite"/>
    </source>
</evidence>
<comment type="similarity">
    <text evidence="1 9">Belongs to the class-II aminoacyl-tRNA synthetase family.</text>
</comment>
<protein>
    <recommendedName>
        <fullName evidence="9">Glycine--tRNA ligase beta subunit</fullName>
        <ecNumber evidence="9">6.1.1.14</ecNumber>
    </recommendedName>
    <alternativeName>
        <fullName evidence="9">Glycyl-tRNA synthetase beta subunit</fullName>
        <shortName evidence="9">GlyRS</shortName>
    </alternativeName>
</protein>
<dbReference type="RefSeq" id="WP_091769242.1">
    <property type="nucleotide sequence ID" value="NZ_FNHG01000007.1"/>
</dbReference>
<dbReference type="Pfam" id="PF02092">
    <property type="entry name" value="tRNA_synt_2f"/>
    <property type="match status" value="2"/>
</dbReference>
<dbReference type="AlphaFoldDB" id="A0A1G9RL98"/>
<dbReference type="PROSITE" id="PS50861">
    <property type="entry name" value="AA_TRNA_LIGASE_II_GLYAB"/>
    <property type="match status" value="1"/>
</dbReference>
<dbReference type="PANTHER" id="PTHR30075">
    <property type="entry name" value="GLYCYL-TRNA SYNTHETASE"/>
    <property type="match status" value="1"/>
</dbReference>
<dbReference type="PRINTS" id="PR01045">
    <property type="entry name" value="TRNASYNTHGB"/>
</dbReference>
<evidence type="ECO:0000256" key="3">
    <source>
        <dbReference type="ARBA" id="ARBA00022598"/>
    </source>
</evidence>
<dbReference type="Proteomes" id="UP000199759">
    <property type="component" value="Unassembled WGS sequence"/>
</dbReference>
<evidence type="ECO:0000313" key="12">
    <source>
        <dbReference type="Proteomes" id="UP000199759"/>
    </source>
</evidence>
<keyword evidence="7 9" id="KW-0030">Aminoacyl-tRNA synthetase</keyword>
<dbReference type="InterPro" id="IPR015944">
    <property type="entry name" value="Gly-tRNA-synth_bsu"/>
</dbReference>
<proteinExistence type="inferred from homology"/>
<evidence type="ECO:0000256" key="1">
    <source>
        <dbReference type="ARBA" id="ARBA00008226"/>
    </source>
</evidence>
<keyword evidence="6 9" id="KW-0648">Protein biosynthesis</keyword>
<accession>A0A1G9RL98</accession>
<dbReference type="GO" id="GO:0004820">
    <property type="term" value="F:glycine-tRNA ligase activity"/>
    <property type="evidence" value="ECO:0007669"/>
    <property type="project" value="UniProtKB-UniRule"/>
</dbReference>
<dbReference type="GO" id="GO:0005829">
    <property type="term" value="C:cytosol"/>
    <property type="evidence" value="ECO:0007669"/>
    <property type="project" value="TreeGrafter"/>
</dbReference>
<dbReference type="SUPFAM" id="SSF109604">
    <property type="entry name" value="HD-domain/PDEase-like"/>
    <property type="match status" value="2"/>
</dbReference>
<comment type="catalytic activity">
    <reaction evidence="8 9">
        <text>tRNA(Gly) + glycine + ATP = glycyl-tRNA(Gly) + AMP + diphosphate</text>
        <dbReference type="Rhea" id="RHEA:16013"/>
        <dbReference type="Rhea" id="RHEA-COMP:9664"/>
        <dbReference type="Rhea" id="RHEA-COMP:9683"/>
        <dbReference type="ChEBI" id="CHEBI:30616"/>
        <dbReference type="ChEBI" id="CHEBI:33019"/>
        <dbReference type="ChEBI" id="CHEBI:57305"/>
        <dbReference type="ChEBI" id="CHEBI:78442"/>
        <dbReference type="ChEBI" id="CHEBI:78522"/>
        <dbReference type="ChEBI" id="CHEBI:456215"/>
        <dbReference type="EC" id="6.1.1.14"/>
    </reaction>
</comment>
<evidence type="ECO:0000256" key="9">
    <source>
        <dbReference type="HAMAP-Rule" id="MF_00255"/>
    </source>
</evidence>
<keyword evidence="9" id="KW-0963">Cytoplasm</keyword>
<comment type="subunit">
    <text evidence="2 9">Tetramer of two alpha and two beta subunits.</text>
</comment>
<dbReference type="EC" id="6.1.1.14" evidence="9"/>
<gene>
    <name evidence="9" type="primary">glyS</name>
    <name evidence="11" type="ORF">SAMN04488568_10768</name>
</gene>
<organism evidence="11 12">
    <name type="scientific">Maricaulis salignorans</name>
    <dbReference type="NCBI Taxonomy" id="144026"/>
    <lineage>
        <taxon>Bacteria</taxon>
        <taxon>Pseudomonadati</taxon>
        <taxon>Pseudomonadota</taxon>
        <taxon>Alphaproteobacteria</taxon>
        <taxon>Maricaulales</taxon>
        <taxon>Maricaulaceae</taxon>
        <taxon>Maricaulis</taxon>
    </lineage>
</organism>
<keyword evidence="12" id="KW-1185">Reference proteome</keyword>
<evidence type="ECO:0000256" key="2">
    <source>
        <dbReference type="ARBA" id="ARBA00011209"/>
    </source>
</evidence>
<sequence length="815" mass="88369">MSELLFEIFCEEIPARMQARAEADLARLLGDRLKAAGLGWKTLTTFAGPRRLGLAITGLPLKTEDVREERKGPRTDAPEKAVQGFLRGAGLDSLDGCETRDDKKGQFWVAIIEKPGRATVDVVAEAIPAVMKEFPWPKSMKFGEGEKLQRWVRPVHRLLCLFDGAVVPFEVFGIVASNITEGHRRHGPGPFEIRDFAHYTQVLREQGHVVQQREAREAIILEGARKVCQDAGLELVEDAGLLHEVAGLAEWPVPLLGKMDPDFLDLPPEVITLTMKTHQKYFAVRKPGEEGLAAHFVVVANQAAPDGGKAIAAGNARVLSARLSDARHFWDNDRKTPLDEMVKELGKVTFHEKLGSVADKVERVAALARELAPIVGADPDLAEKAARLAKADLVSEMVYEFPELQGAMGRYYALDQWRAAQAPSGPSGATSPMNGGGQNGDAPRLPPLAGEVGRAGPGSKGGLDWATLCEADAYAVADACRDHYKPQGPTDDVPTAPVTIAVALADKLDTLVGFWAIDEKPTGSKDPFALRRAALGVIRILLGGKARMPLAPEIKQAVWELVRPNFDEPGKNWRFHDRCKHVPDGRELGEPIAAEGQMDSSSHRRMGRFQGGLMEGHQIFKEDWTAACLADRPSCDEIIADLLAFFADRLKVHLRDEGIRHDVLDAVFALGDDDLVRVTNKARALQAFLDTDDGAALLAGFNRAANILKSEEKKSGETFDGAPDAAYLAGAPEAPEQALIAALEAARPKADAALAAEDFTAAMAALALLRAPIDAFFETVTVNADEPALRRNRLLLLSDIRAAICAVADFNRIDG</sequence>
<evidence type="ECO:0000256" key="6">
    <source>
        <dbReference type="ARBA" id="ARBA00022917"/>
    </source>
</evidence>
<evidence type="ECO:0000256" key="8">
    <source>
        <dbReference type="ARBA" id="ARBA00047937"/>
    </source>
</evidence>
<dbReference type="PANTHER" id="PTHR30075:SF2">
    <property type="entry name" value="GLYCINE--TRNA LIGASE, CHLOROPLASTIC_MITOCHONDRIAL 2"/>
    <property type="match status" value="1"/>
</dbReference>
<evidence type="ECO:0000256" key="5">
    <source>
        <dbReference type="ARBA" id="ARBA00022840"/>
    </source>
</evidence>
<dbReference type="STRING" id="144026.SAMN04488568_10768"/>
<feature type="region of interest" description="Disordered" evidence="10">
    <location>
        <begin position="421"/>
        <end position="456"/>
    </location>
</feature>
<reference evidence="11 12" key="1">
    <citation type="submission" date="2016-10" db="EMBL/GenBank/DDBJ databases">
        <authorList>
            <person name="de Groot N.N."/>
        </authorList>
    </citation>
    <scope>NUCLEOTIDE SEQUENCE [LARGE SCALE GENOMIC DNA]</scope>
    <source>
        <strain evidence="11 12">DSM 16077</strain>
    </source>
</reference>
<keyword evidence="4 9" id="KW-0547">Nucleotide-binding</keyword>
<dbReference type="GO" id="GO:0006426">
    <property type="term" value="P:glycyl-tRNA aminoacylation"/>
    <property type="evidence" value="ECO:0007669"/>
    <property type="project" value="UniProtKB-UniRule"/>
</dbReference>
<dbReference type="InterPro" id="IPR006194">
    <property type="entry name" value="Gly-tRNA-synth_heterodimer"/>
</dbReference>
<evidence type="ECO:0000313" key="11">
    <source>
        <dbReference type="EMBL" id="SDM24003.1"/>
    </source>
</evidence>
<dbReference type="HAMAP" id="MF_00255">
    <property type="entry name" value="Gly_tRNA_synth_beta"/>
    <property type="match status" value="1"/>
</dbReference>
<dbReference type="EMBL" id="FNHG01000007">
    <property type="protein sequence ID" value="SDM24003.1"/>
    <property type="molecule type" value="Genomic_DNA"/>
</dbReference>
<dbReference type="NCBIfam" id="TIGR00211">
    <property type="entry name" value="glyS"/>
    <property type="match status" value="1"/>
</dbReference>
<keyword evidence="3 9" id="KW-0436">Ligase</keyword>